<reference evidence="2 3" key="1">
    <citation type="submission" date="2019-07" db="EMBL/GenBank/DDBJ databases">
        <title>Draft genome assembly of a fouling barnacle, Amphibalanus amphitrite (Darwin, 1854): The first reference genome for Thecostraca.</title>
        <authorList>
            <person name="Kim W."/>
        </authorList>
    </citation>
    <scope>NUCLEOTIDE SEQUENCE [LARGE SCALE GENOMIC DNA]</scope>
    <source>
        <strain evidence="2">SNU_AA5</strain>
        <tissue evidence="2">Soma without cirri and trophi</tissue>
    </source>
</reference>
<dbReference type="EMBL" id="VIIS01000247">
    <property type="protein sequence ID" value="KAF0311274.1"/>
    <property type="molecule type" value="Genomic_DNA"/>
</dbReference>
<feature type="region of interest" description="Disordered" evidence="1">
    <location>
        <begin position="29"/>
        <end position="119"/>
    </location>
</feature>
<accession>A0A6A4X5I9</accession>
<keyword evidence="3" id="KW-1185">Reference proteome</keyword>
<organism evidence="2 3">
    <name type="scientific">Amphibalanus amphitrite</name>
    <name type="common">Striped barnacle</name>
    <name type="synonym">Balanus amphitrite</name>
    <dbReference type="NCBI Taxonomy" id="1232801"/>
    <lineage>
        <taxon>Eukaryota</taxon>
        <taxon>Metazoa</taxon>
        <taxon>Ecdysozoa</taxon>
        <taxon>Arthropoda</taxon>
        <taxon>Crustacea</taxon>
        <taxon>Multicrustacea</taxon>
        <taxon>Cirripedia</taxon>
        <taxon>Thoracica</taxon>
        <taxon>Thoracicalcarea</taxon>
        <taxon>Balanomorpha</taxon>
        <taxon>Balanoidea</taxon>
        <taxon>Balanidae</taxon>
        <taxon>Amphibalaninae</taxon>
        <taxon>Amphibalanus</taxon>
    </lineage>
</organism>
<evidence type="ECO:0000313" key="2">
    <source>
        <dbReference type="EMBL" id="KAF0311274.1"/>
    </source>
</evidence>
<name>A0A6A4X5I9_AMPAM</name>
<sequence>MVFRSSRSVQWARFRQNRTILNSANPRLMNSSFLKGSTKLGSAGGRGRRASRGSLNTVPEGEQDKTDGAGAERTIGSGSGSGHGSGSDPVSEGQVVPLPPLRAPGAAARVPGEPPTGHA</sequence>
<gene>
    <name evidence="2" type="ORF">FJT64_017877</name>
</gene>
<comment type="caution">
    <text evidence="2">The sequence shown here is derived from an EMBL/GenBank/DDBJ whole genome shotgun (WGS) entry which is preliminary data.</text>
</comment>
<dbReference type="AlphaFoldDB" id="A0A6A4X5I9"/>
<dbReference type="Proteomes" id="UP000440578">
    <property type="component" value="Unassembled WGS sequence"/>
</dbReference>
<evidence type="ECO:0000256" key="1">
    <source>
        <dbReference type="SAM" id="MobiDB-lite"/>
    </source>
</evidence>
<proteinExistence type="predicted"/>
<protein>
    <submittedName>
        <fullName evidence="2">Uncharacterized protein</fullName>
    </submittedName>
</protein>
<evidence type="ECO:0000313" key="3">
    <source>
        <dbReference type="Proteomes" id="UP000440578"/>
    </source>
</evidence>
<dbReference type="OrthoDB" id="6610549at2759"/>